<dbReference type="Pfam" id="PF19305">
    <property type="entry name" value="MmgE_PrpD_C"/>
    <property type="match status" value="1"/>
</dbReference>
<dbReference type="Gene3D" id="3.30.1330.120">
    <property type="entry name" value="2-methylcitrate dehydratase PrpD"/>
    <property type="match status" value="1"/>
</dbReference>
<sequence length="461" mass="49248">MDASSLFARNFLDVTYEDLPQKVVDETKKQVLDLIGVAAGGYGQAGAREVRELAVEWGGAPQATIFGCGAKVPAPNAAQANATMVHSLDFDDVHEAAVMHPGVVTIPTSLAVAEYMGGLSGRDFIRAVAVGGDMISRMGLATRPGDDIHQYGWHFTTLNGFMTAAAVAGWIMGLDEERLVSAIGIGYHQSCGNGQAVKDGVLTKRLGPGFAVRGGIQAAMLAQKGVTGARNALEGVQGYYKVYHGGCYSQEILTGGLGKRFESENISIKPYPCCRGTHPTIDATLVLVREHDIAVEEVDHIKIWAGKGTLGLLALPLEVKARPRNFVDSQFSLVWGCAAAIAKKRVTLSCYTEAAIKDPEILAAAAKVAVEHEPKFDTGGLEPVYIEITMKDGTVYKKLMETATGSPEKPAAFDEVVNKFHGCVESSARPMPKAHAEKIIDTVQGLEKLGDIRELIALLVW</sequence>
<dbReference type="InterPro" id="IPR042183">
    <property type="entry name" value="MmgE/PrpD_sf_1"/>
</dbReference>
<dbReference type="Gene3D" id="1.10.4100.10">
    <property type="entry name" value="2-methylcitrate dehydratase PrpD"/>
    <property type="match status" value="1"/>
</dbReference>
<feature type="domain" description="MmgE/PrpD C-terminal" evidence="3">
    <location>
        <begin position="271"/>
        <end position="439"/>
    </location>
</feature>
<reference evidence="4 5" key="1">
    <citation type="submission" date="2016-11" db="EMBL/GenBank/DDBJ databases">
        <authorList>
            <person name="Jaros S."/>
            <person name="Januszkiewicz K."/>
            <person name="Wedrychowicz H."/>
        </authorList>
    </citation>
    <scope>NUCLEOTIDE SEQUENCE [LARGE SCALE GENOMIC DNA]</scope>
    <source>
        <strain evidence="4 5">DSM 10068</strain>
    </source>
</reference>
<dbReference type="InterPro" id="IPR036148">
    <property type="entry name" value="MmgE/PrpD_sf"/>
</dbReference>
<accession>A0A1M5YKW2</accession>
<dbReference type="OrthoDB" id="9791416at2"/>
<dbReference type="STRING" id="1123282.SAMN02745823_02600"/>
<dbReference type="Proteomes" id="UP000183995">
    <property type="component" value="Unassembled WGS sequence"/>
</dbReference>
<organism evidence="4 5">
    <name type="scientific">Sporobacter termitidis DSM 10068</name>
    <dbReference type="NCBI Taxonomy" id="1123282"/>
    <lineage>
        <taxon>Bacteria</taxon>
        <taxon>Bacillati</taxon>
        <taxon>Bacillota</taxon>
        <taxon>Clostridia</taxon>
        <taxon>Eubacteriales</taxon>
        <taxon>Oscillospiraceae</taxon>
        <taxon>Sporobacter</taxon>
    </lineage>
</organism>
<keyword evidence="5" id="KW-1185">Reference proteome</keyword>
<gene>
    <name evidence="4" type="ORF">SAMN02745823_02600</name>
</gene>
<dbReference type="PANTHER" id="PTHR16943:SF8">
    <property type="entry name" value="2-METHYLCITRATE DEHYDRATASE"/>
    <property type="match status" value="1"/>
</dbReference>
<dbReference type="InterPro" id="IPR045336">
    <property type="entry name" value="MmgE_PrpD_N"/>
</dbReference>
<evidence type="ECO:0000259" key="2">
    <source>
        <dbReference type="Pfam" id="PF03972"/>
    </source>
</evidence>
<dbReference type="InterPro" id="IPR042188">
    <property type="entry name" value="MmgE/PrpD_sf_2"/>
</dbReference>
<proteinExistence type="inferred from homology"/>
<protein>
    <submittedName>
        <fullName evidence="4">2-methylcitrate dehydratase PrpD</fullName>
    </submittedName>
</protein>
<dbReference type="Pfam" id="PF03972">
    <property type="entry name" value="MmgE_PrpD_N"/>
    <property type="match status" value="1"/>
</dbReference>
<comment type="similarity">
    <text evidence="1">Belongs to the PrpD family.</text>
</comment>
<dbReference type="PANTHER" id="PTHR16943">
    <property type="entry name" value="2-METHYLCITRATE DEHYDRATASE-RELATED"/>
    <property type="match status" value="1"/>
</dbReference>
<dbReference type="InterPro" id="IPR045337">
    <property type="entry name" value="MmgE_PrpD_C"/>
</dbReference>
<dbReference type="AlphaFoldDB" id="A0A1M5YKW2"/>
<evidence type="ECO:0000259" key="3">
    <source>
        <dbReference type="Pfam" id="PF19305"/>
    </source>
</evidence>
<evidence type="ECO:0000256" key="1">
    <source>
        <dbReference type="ARBA" id="ARBA00006174"/>
    </source>
</evidence>
<dbReference type="InterPro" id="IPR005656">
    <property type="entry name" value="MmgE_PrpD"/>
</dbReference>
<dbReference type="SUPFAM" id="SSF103378">
    <property type="entry name" value="2-methylcitrate dehydratase PrpD"/>
    <property type="match status" value="1"/>
</dbReference>
<evidence type="ECO:0000313" key="5">
    <source>
        <dbReference type="Proteomes" id="UP000183995"/>
    </source>
</evidence>
<dbReference type="GO" id="GO:0016829">
    <property type="term" value="F:lyase activity"/>
    <property type="evidence" value="ECO:0007669"/>
    <property type="project" value="InterPro"/>
</dbReference>
<dbReference type="EMBL" id="FQXV01000009">
    <property type="protein sequence ID" value="SHI12632.1"/>
    <property type="molecule type" value="Genomic_DNA"/>
</dbReference>
<evidence type="ECO:0000313" key="4">
    <source>
        <dbReference type="EMBL" id="SHI12632.1"/>
    </source>
</evidence>
<feature type="domain" description="MmgE/PrpD N-terminal" evidence="2">
    <location>
        <begin position="8"/>
        <end position="246"/>
    </location>
</feature>
<dbReference type="RefSeq" id="WP_073079696.1">
    <property type="nucleotide sequence ID" value="NZ_FQXV01000009.1"/>
</dbReference>
<name>A0A1M5YKW2_9FIRM</name>